<dbReference type="InterPro" id="IPR058240">
    <property type="entry name" value="rSAM_sf"/>
</dbReference>
<dbReference type="GO" id="GO:0005829">
    <property type="term" value="C:cytosol"/>
    <property type="evidence" value="ECO:0007669"/>
    <property type="project" value="TreeGrafter"/>
</dbReference>
<dbReference type="Gene3D" id="3.80.30.20">
    <property type="entry name" value="tm_1862 like domain"/>
    <property type="match status" value="1"/>
</dbReference>
<dbReference type="AlphaFoldDB" id="A0A0S6VS95"/>
<dbReference type="GO" id="GO:0051539">
    <property type="term" value="F:4 iron, 4 sulfur cluster binding"/>
    <property type="evidence" value="ECO:0007669"/>
    <property type="project" value="UniProtKB-KW"/>
</dbReference>
<keyword evidence="11" id="KW-1185">Reference proteome</keyword>
<evidence type="ECO:0000259" key="8">
    <source>
        <dbReference type="PROSITE" id="PS51332"/>
    </source>
</evidence>
<dbReference type="GO" id="GO:0031419">
    <property type="term" value="F:cobalamin binding"/>
    <property type="evidence" value="ECO:0007669"/>
    <property type="project" value="InterPro"/>
</dbReference>
<keyword evidence="2" id="KW-0489">Methyltransferase</keyword>
<gene>
    <name evidence="10" type="ORF">U14_01510</name>
</gene>
<dbReference type="InterPro" id="IPR023404">
    <property type="entry name" value="rSAM_horseshoe"/>
</dbReference>
<evidence type="ECO:0000313" key="10">
    <source>
        <dbReference type="EMBL" id="GAK50282.1"/>
    </source>
</evidence>
<proteinExistence type="predicted"/>
<protein>
    <submittedName>
        <fullName evidence="10">Radical SAM domain protein</fullName>
    </submittedName>
</protein>
<dbReference type="Proteomes" id="UP000030700">
    <property type="component" value="Unassembled WGS sequence"/>
</dbReference>
<dbReference type="PROSITE" id="PS51332">
    <property type="entry name" value="B12_BINDING"/>
    <property type="match status" value="1"/>
</dbReference>
<dbReference type="SFLD" id="SFLDS00029">
    <property type="entry name" value="Radical_SAM"/>
    <property type="match status" value="1"/>
</dbReference>
<evidence type="ECO:0000256" key="7">
    <source>
        <dbReference type="ARBA" id="ARBA00023014"/>
    </source>
</evidence>
<dbReference type="GO" id="GO:0003824">
    <property type="term" value="F:catalytic activity"/>
    <property type="evidence" value="ECO:0007669"/>
    <property type="project" value="InterPro"/>
</dbReference>
<dbReference type="Pfam" id="PF02310">
    <property type="entry name" value="B12-binding"/>
    <property type="match status" value="1"/>
</dbReference>
<dbReference type="InterPro" id="IPR007197">
    <property type="entry name" value="rSAM"/>
</dbReference>
<dbReference type="SMART" id="SM00729">
    <property type="entry name" value="Elp3"/>
    <property type="match status" value="1"/>
</dbReference>
<dbReference type="PROSITE" id="PS51918">
    <property type="entry name" value="RADICAL_SAM"/>
    <property type="match status" value="1"/>
</dbReference>
<accession>A0A0S6VS95</accession>
<keyword evidence="7" id="KW-0411">Iron-sulfur</keyword>
<keyword evidence="4" id="KW-0949">S-adenosyl-L-methionine</keyword>
<dbReference type="CDD" id="cd01335">
    <property type="entry name" value="Radical_SAM"/>
    <property type="match status" value="1"/>
</dbReference>
<dbReference type="GO" id="GO:0046872">
    <property type="term" value="F:metal ion binding"/>
    <property type="evidence" value="ECO:0007669"/>
    <property type="project" value="UniProtKB-KW"/>
</dbReference>
<dbReference type="Gene3D" id="3.40.50.280">
    <property type="entry name" value="Cobalamin-binding domain"/>
    <property type="match status" value="1"/>
</dbReference>
<feature type="domain" description="B12-binding" evidence="8">
    <location>
        <begin position="1"/>
        <end position="132"/>
    </location>
</feature>
<organism evidence="10 11">
    <name type="scientific">Candidatus Moduliflexus flocculans</name>
    <dbReference type="NCBI Taxonomy" id="1499966"/>
    <lineage>
        <taxon>Bacteria</taxon>
        <taxon>Candidatus Moduliflexota</taxon>
        <taxon>Candidatus Moduliflexia</taxon>
        <taxon>Candidatus Moduliflexales</taxon>
        <taxon>Candidatus Moduliflexaceae</taxon>
    </lineage>
</organism>
<evidence type="ECO:0000256" key="2">
    <source>
        <dbReference type="ARBA" id="ARBA00022603"/>
    </source>
</evidence>
<dbReference type="SUPFAM" id="SSF102114">
    <property type="entry name" value="Radical SAM enzymes"/>
    <property type="match status" value="1"/>
</dbReference>
<name>A0A0S6VS95_9BACT</name>
<dbReference type="HOGENOM" id="CLU_021572_5_1_0"/>
<dbReference type="InterPro" id="IPR034466">
    <property type="entry name" value="Methyltransferase_Class_B"/>
</dbReference>
<dbReference type="Pfam" id="PF04055">
    <property type="entry name" value="Radical_SAM"/>
    <property type="match status" value="1"/>
</dbReference>
<dbReference type="SFLD" id="SFLDG01082">
    <property type="entry name" value="B12-binding_domain_containing"/>
    <property type="match status" value="1"/>
</dbReference>
<dbReference type="InterPro" id="IPR006638">
    <property type="entry name" value="Elp3/MiaA/NifB-like_rSAM"/>
</dbReference>
<comment type="cofactor">
    <cofactor evidence="1">
        <name>[4Fe-4S] cluster</name>
        <dbReference type="ChEBI" id="CHEBI:49883"/>
    </cofactor>
</comment>
<dbReference type="EMBL" id="DF820456">
    <property type="protein sequence ID" value="GAK50282.1"/>
    <property type="molecule type" value="Genomic_DNA"/>
</dbReference>
<dbReference type="PANTHER" id="PTHR43409:SF7">
    <property type="entry name" value="BLL1977 PROTEIN"/>
    <property type="match status" value="1"/>
</dbReference>
<dbReference type="Pfam" id="PF13282">
    <property type="entry name" value="DUF4070"/>
    <property type="match status" value="1"/>
</dbReference>
<dbReference type="PANTHER" id="PTHR43409">
    <property type="entry name" value="ANAEROBIC MAGNESIUM-PROTOPORPHYRIN IX MONOMETHYL ESTER CYCLASE-RELATED"/>
    <property type="match status" value="1"/>
</dbReference>
<evidence type="ECO:0000313" key="11">
    <source>
        <dbReference type="Proteomes" id="UP000030700"/>
    </source>
</evidence>
<dbReference type="STRING" id="1499966.U14_01510"/>
<keyword evidence="5" id="KW-0479">Metal-binding</keyword>
<evidence type="ECO:0000256" key="5">
    <source>
        <dbReference type="ARBA" id="ARBA00022723"/>
    </source>
</evidence>
<reference evidence="10 11" key="1">
    <citation type="journal article" date="2015" name="PeerJ">
        <title>First genomic representation of candidate bacterial phylum KSB3 points to enhanced environmental sensing as a trigger of wastewater bulking.</title>
        <authorList>
            <person name="Sekiguchi Y."/>
            <person name="Ohashi A."/>
            <person name="Parks D.H."/>
            <person name="Yamauchi T."/>
            <person name="Tyson G.W."/>
            <person name="Hugenholtz P."/>
        </authorList>
    </citation>
    <scope>NUCLEOTIDE SEQUENCE [LARGE SCALE GENOMIC DNA]</scope>
</reference>
<keyword evidence="3" id="KW-0808">Transferase</keyword>
<dbReference type="SFLD" id="SFLDG01123">
    <property type="entry name" value="methyltransferase_(Class_B)"/>
    <property type="match status" value="1"/>
</dbReference>
<evidence type="ECO:0000256" key="4">
    <source>
        <dbReference type="ARBA" id="ARBA00022691"/>
    </source>
</evidence>
<sequence length="446" mass="51143">MGLRIALIFARAELRRGTRIKHFMVPPYSLQILSALTPPQHQVRIIDEYHRLADPNLQADIIGIGVWTAAAPRAYALAEQYRARGIPVILGGPHVTVQPREALSHADAIVIGEAESVWEQVLQDVEQNQLQAIYHGEPLSLAQSPAPDWSPIQHNDYIAQVSMSTSRGCCRSCDFCYESCLPKPNYRQRPLEYVLKEFDERPFPVIAFIDNDLMIDRTYAKALLTALIPKKRFWLGMTSISTADDEELLDLMAASGCRTLFVGFESIQPESLREVHKGCNRVENYLRNITRIHDRDIMVNGSFVFGFDHDDEDVFDRTVQFGIDARLETATFTILTPYPGTALHQRLDAEGRIVDRDWGHYDTTRVVFRPAKMSADTLETGYFSAYKNFYSWSSIMQRCRRHEAGFGQRLLLNVAYKRVEPLYRFLNNPLPAGWLRSLFHWYARAW</sequence>
<evidence type="ECO:0000259" key="9">
    <source>
        <dbReference type="PROSITE" id="PS51918"/>
    </source>
</evidence>
<evidence type="ECO:0000256" key="1">
    <source>
        <dbReference type="ARBA" id="ARBA00001966"/>
    </source>
</evidence>
<feature type="domain" description="Radical SAM core" evidence="9">
    <location>
        <begin position="155"/>
        <end position="371"/>
    </location>
</feature>
<keyword evidence="6" id="KW-0408">Iron</keyword>
<dbReference type="InterPro" id="IPR051198">
    <property type="entry name" value="BchE-like"/>
</dbReference>
<dbReference type="InterPro" id="IPR006158">
    <property type="entry name" value="Cobalamin-bd"/>
</dbReference>
<evidence type="ECO:0000256" key="3">
    <source>
        <dbReference type="ARBA" id="ARBA00022679"/>
    </source>
</evidence>
<evidence type="ECO:0000256" key="6">
    <source>
        <dbReference type="ARBA" id="ARBA00023004"/>
    </source>
</evidence>
<dbReference type="InterPro" id="IPR025274">
    <property type="entry name" value="DUF4070"/>
</dbReference>